<dbReference type="EMBL" id="VZRL01000968">
    <property type="protein sequence ID" value="NWV18160.1"/>
    <property type="molecule type" value="Genomic_DNA"/>
</dbReference>
<dbReference type="SUPFAM" id="SSF54236">
    <property type="entry name" value="Ubiquitin-like"/>
    <property type="match status" value="1"/>
</dbReference>
<dbReference type="GO" id="GO:0008270">
    <property type="term" value="F:zinc ion binding"/>
    <property type="evidence" value="ECO:0007669"/>
    <property type="project" value="UniProtKB-KW"/>
</dbReference>
<keyword evidence="5" id="KW-0862">Zinc</keyword>
<proteinExistence type="predicted"/>
<keyword evidence="2" id="KW-0479">Metal-binding</keyword>
<dbReference type="GO" id="GO:0043130">
    <property type="term" value="F:ubiquitin binding"/>
    <property type="evidence" value="ECO:0007669"/>
    <property type="project" value="TreeGrafter"/>
</dbReference>
<protein>
    <submittedName>
        <fullName evidence="6">HOIL1 protein</fullName>
    </submittedName>
</protein>
<dbReference type="PANTHER" id="PTHR22770:SF45">
    <property type="entry name" value="RANBP-TYPE AND C3HC4-TYPE ZINC FINGER-CONTAINING PROTEIN 1"/>
    <property type="match status" value="1"/>
</dbReference>
<evidence type="ECO:0000256" key="4">
    <source>
        <dbReference type="ARBA" id="ARBA00022786"/>
    </source>
</evidence>
<comment type="caution">
    <text evidence="6">The sequence shown here is derived from an EMBL/GenBank/DDBJ whole genome shotgun (WGS) entry which is preliminary data.</text>
</comment>
<feature type="non-terminal residue" evidence="6">
    <location>
        <position position="1"/>
    </location>
</feature>
<keyword evidence="3" id="KW-0863">Zinc-finger</keyword>
<evidence type="ECO:0000313" key="7">
    <source>
        <dbReference type="Proteomes" id="UP000571324"/>
    </source>
</evidence>
<keyword evidence="7" id="KW-1185">Reference proteome</keyword>
<evidence type="ECO:0000313" key="6">
    <source>
        <dbReference type="EMBL" id="NWV18160.1"/>
    </source>
</evidence>
<dbReference type="GO" id="GO:0097039">
    <property type="term" value="P:protein linear polyubiquitination"/>
    <property type="evidence" value="ECO:0007669"/>
    <property type="project" value="TreeGrafter"/>
</dbReference>
<dbReference type="GO" id="GO:0071797">
    <property type="term" value="C:LUBAC complex"/>
    <property type="evidence" value="ECO:0007669"/>
    <property type="project" value="TreeGrafter"/>
</dbReference>
<reference evidence="6 7" key="1">
    <citation type="submission" date="2019-09" db="EMBL/GenBank/DDBJ databases">
        <title>Bird 10,000 Genomes (B10K) Project - Family phase.</title>
        <authorList>
            <person name="Zhang G."/>
        </authorList>
    </citation>
    <scope>NUCLEOTIDE SEQUENCE [LARGE SCALE GENOMIC DNA]</scope>
    <source>
        <strain evidence="6">B10K-DU-029-52</strain>
    </source>
</reference>
<dbReference type="AlphaFoldDB" id="A0A7K6CW12"/>
<organism evidence="6 7">
    <name type="scientific">Origma solitaria</name>
    <dbReference type="NCBI Taxonomy" id="720586"/>
    <lineage>
        <taxon>Eukaryota</taxon>
        <taxon>Metazoa</taxon>
        <taxon>Chordata</taxon>
        <taxon>Craniata</taxon>
        <taxon>Vertebrata</taxon>
        <taxon>Euteleostomi</taxon>
        <taxon>Archelosauria</taxon>
        <taxon>Archosauria</taxon>
        <taxon>Dinosauria</taxon>
        <taxon>Saurischia</taxon>
        <taxon>Theropoda</taxon>
        <taxon>Coelurosauria</taxon>
        <taxon>Aves</taxon>
        <taxon>Neognathae</taxon>
        <taxon>Neoaves</taxon>
        <taxon>Telluraves</taxon>
        <taxon>Australaves</taxon>
        <taxon>Passeriformes</taxon>
        <taxon>Meliphagoidea</taxon>
        <taxon>Acanthizidae</taxon>
        <taxon>Origma</taxon>
    </lineage>
</organism>
<dbReference type="PANTHER" id="PTHR22770">
    <property type="entry name" value="UBIQUITIN CONJUGATING ENZYME 7 INTERACTING PROTEIN-RELATED"/>
    <property type="match status" value="1"/>
</dbReference>
<name>A0A7K6CW12_9PASS</name>
<dbReference type="Proteomes" id="UP000571324">
    <property type="component" value="Unassembled WGS sequence"/>
</dbReference>
<keyword evidence="4" id="KW-0833">Ubl conjugation pathway</keyword>
<gene>
    <name evidence="6" type="primary">Rbck1_1</name>
    <name evidence="6" type="ORF">ORISOL_R16085</name>
</gene>
<evidence type="ECO:0000256" key="5">
    <source>
        <dbReference type="ARBA" id="ARBA00022833"/>
    </source>
</evidence>
<accession>A0A7K6CW12</accession>
<comment type="pathway">
    <text evidence="1">Protein modification; protein ubiquitination.</text>
</comment>
<evidence type="ECO:0000256" key="1">
    <source>
        <dbReference type="ARBA" id="ARBA00004906"/>
    </source>
</evidence>
<dbReference type="OrthoDB" id="261960at2759"/>
<evidence type="ECO:0000256" key="2">
    <source>
        <dbReference type="ARBA" id="ARBA00022723"/>
    </source>
</evidence>
<dbReference type="GO" id="GO:0004842">
    <property type="term" value="F:ubiquitin-protein transferase activity"/>
    <property type="evidence" value="ECO:0007669"/>
    <property type="project" value="TreeGrafter"/>
</dbReference>
<dbReference type="GO" id="GO:0043123">
    <property type="term" value="P:positive regulation of canonical NF-kappaB signal transduction"/>
    <property type="evidence" value="ECO:0007669"/>
    <property type="project" value="TreeGrafter"/>
</dbReference>
<feature type="non-terminal residue" evidence="6">
    <location>
        <position position="72"/>
    </location>
</feature>
<sequence>QIRNPKSHNSVIPSMPVGVEDATSSANITLRVQPHITIATLKEQVFREYGFHPLVQRWIIGQSLCSDGRSLG</sequence>
<evidence type="ECO:0000256" key="3">
    <source>
        <dbReference type="ARBA" id="ARBA00022771"/>
    </source>
</evidence>
<dbReference type="InterPro" id="IPR029071">
    <property type="entry name" value="Ubiquitin-like_domsf"/>
</dbReference>
<dbReference type="InterPro" id="IPR051628">
    <property type="entry name" value="LUBAC_E3_Ligases"/>
</dbReference>
<dbReference type="Gene3D" id="3.10.20.90">
    <property type="entry name" value="Phosphatidylinositol 3-kinase Catalytic Subunit, Chain A, domain 1"/>
    <property type="match status" value="1"/>
</dbReference>
<dbReference type="GO" id="GO:0043161">
    <property type="term" value="P:proteasome-mediated ubiquitin-dependent protein catabolic process"/>
    <property type="evidence" value="ECO:0007669"/>
    <property type="project" value="TreeGrafter"/>
</dbReference>